<dbReference type="PANTHER" id="PTHR43476">
    <property type="entry name" value="3-(3-HYDROXY-PHENYL)PROPIONATE/3-HYDROXYCINNAMIC ACID HYDROXYLASE"/>
    <property type="match status" value="1"/>
</dbReference>
<dbReference type="GO" id="GO:0016491">
    <property type="term" value="F:oxidoreductase activity"/>
    <property type="evidence" value="ECO:0007669"/>
    <property type="project" value="UniProtKB-KW"/>
</dbReference>
<dbReference type="SUPFAM" id="SSF51905">
    <property type="entry name" value="FAD/NAD(P)-binding domain"/>
    <property type="match status" value="1"/>
</dbReference>
<evidence type="ECO:0000256" key="3">
    <source>
        <dbReference type="ARBA" id="ARBA00023002"/>
    </source>
</evidence>
<gene>
    <name evidence="5" type="ORF">M7I_0894</name>
</gene>
<dbReference type="InterPro" id="IPR036188">
    <property type="entry name" value="FAD/NAD-bd_sf"/>
</dbReference>
<evidence type="ECO:0000313" key="6">
    <source>
        <dbReference type="Proteomes" id="UP000005446"/>
    </source>
</evidence>
<evidence type="ECO:0000256" key="1">
    <source>
        <dbReference type="ARBA" id="ARBA00022630"/>
    </source>
</evidence>
<dbReference type="Pfam" id="PF01494">
    <property type="entry name" value="FAD_binding_3"/>
    <property type="match status" value="2"/>
</dbReference>
<dbReference type="HOGENOM" id="CLU_009665_2_2_1"/>
<evidence type="ECO:0000313" key="5">
    <source>
        <dbReference type="EMBL" id="EHL02927.1"/>
    </source>
</evidence>
<dbReference type="InterPro" id="IPR002938">
    <property type="entry name" value="FAD-bd"/>
</dbReference>
<keyword evidence="3" id="KW-0560">Oxidoreductase</keyword>
<dbReference type="PANTHER" id="PTHR43476:SF3">
    <property type="entry name" value="FAD-BINDING MONOOXYGENASE"/>
    <property type="match status" value="1"/>
</dbReference>
<dbReference type="Proteomes" id="UP000005446">
    <property type="component" value="Unassembled WGS sequence"/>
</dbReference>
<sequence length="311" mass="35288">MAQNTGLKQVIIVGAGPSGLILGILLAKAGIHVLLLEQSAELDTNPRAAHYAPSTVRELRRCGLLKEVQEAGYMPQGVCWRTPEGGILAGISPDPSYEDAMIYYDFHKFGYWDSQFILHPQNWYLAAKITLDGLWRVTYGDIPGLTNEEYLERNAQRFAEILPGKPKPEDYKIANISPYKLHQRCVPSMRVGRVLLAADAAHLCNPFGGLGLTGGIADISSLFDCLLAIHERHADDSILDKWSEVRIRKWREIIDPMSRANFRRLWDNEVLEERDRFFDMCRRITQGGEGRQAYRAATYILDEDMSKYFKK</sequence>
<proteinExistence type="predicted"/>
<comment type="caution">
    <text evidence="5">The sequence shown here is derived from an EMBL/GenBank/DDBJ whole genome shotgun (WGS) entry which is preliminary data.</text>
</comment>
<dbReference type="EMBL" id="AGUE01000016">
    <property type="protein sequence ID" value="EHL02927.1"/>
    <property type="molecule type" value="Genomic_DNA"/>
</dbReference>
<dbReference type="InParanoid" id="H0EEL4"/>
<dbReference type="Gene3D" id="3.50.50.60">
    <property type="entry name" value="FAD/NAD(P)-binding domain"/>
    <property type="match status" value="2"/>
</dbReference>
<dbReference type="OrthoDB" id="10016252at2759"/>
<accession>H0EEL4</accession>
<dbReference type="InterPro" id="IPR050631">
    <property type="entry name" value="PheA/TfdB_FAD_monoxygenase"/>
</dbReference>
<dbReference type="GO" id="GO:0071949">
    <property type="term" value="F:FAD binding"/>
    <property type="evidence" value="ECO:0007669"/>
    <property type="project" value="InterPro"/>
</dbReference>
<name>H0EEL4_GLAL7</name>
<reference evidence="5 6" key="1">
    <citation type="journal article" date="2012" name="Eukaryot. Cell">
        <title>Genome sequence of the fungus Glarea lozoyensis: the first genome sequence of a species from the Helotiaceae family.</title>
        <authorList>
            <person name="Youssar L."/>
            <person name="Gruening B.A."/>
            <person name="Erxleben A."/>
            <person name="Guenther S."/>
            <person name="Huettel W."/>
        </authorList>
    </citation>
    <scope>NUCLEOTIDE SEQUENCE [LARGE SCALE GENOMIC DNA]</scope>
    <source>
        <strain evidence="6">ATCC 74030 / MF5533</strain>
    </source>
</reference>
<keyword evidence="2" id="KW-0274">FAD</keyword>
<dbReference type="AlphaFoldDB" id="H0EEL4"/>
<feature type="domain" description="FAD-binding" evidence="4">
    <location>
        <begin position="165"/>
        <end position="248"/>
    </location>
</feature>
<keyword evidence="1" id="KW-0285">Flavoprotein</keyword>
<organism evidence="5 6">
    <name type="scientific">Glarea lozoyensis (strain ATCC 74030 / MF5533)</name>
    <dbReference type="NCBI Taxonomy" id="1104152"/>
    <lineage>
        <taxon>Eukaryota</taxon>
        <taxon>Fungi</taxon>
        <taxon>Dikarya</taxon>
        <taxon>Ascomycota</taxon>
        <taxon>Pezizomycotina</taxon>
        <taxon>Leotiomycetes</taxon>
        <taxon>Helotiales</taxon>
        <taxon>Helotiaceae</taxon>
        <taxon>Glarea</taxon>
    </lineage>
</organism>
<evidence type="ECO:0000259" key="4">
    <source>
        <dbReference type="Pfam" id="PF01494"/>
    </source>
</evidence>
<protein>
    <submittedName>
        <fullName evidence="5">Putative 3-(3-hydroxy-phenyl)propionate/3-hydroxycinnamic acid hydroxylase</fullName>
    </submittedName>
</protein>
<feature type="domain" description="FAD-binding" evidence="4">
    <location>
        <begin position="9"/>
        <end position="77"/>
    </location>
</feature>
<keyword evidence="6" id="KW-1185">Reference proteome</keyword>
<evidence type="ECO:0000256" key="2">
    <source>
        <dbReference type="ARBA" id="ARBA00022827"/>
    </source>
</evidence>